<reference evidence="2" key="1">
    <citation type="submission" date="2023-01" db="EMBL/GenBank/DDBJ databases">
        <authorList>
            <person name="Piombo E."/>
        </authorList>
    </citation>
    <scope>NUCLEOTIDE SEQUENCE</scope>
</reference>
<sequence>MALIASTTATGRWGDGKITPPLSHPHPQEGSAQSAYEELATRDMESEEVATSDVKGVGSVHPFITAAAEEDEVRVKCFLNEPSFNMDSMASAVRMALQQAAKNDSQRTVDIILQSNMFGVSERDVKWLAPLYFVYARNSTKSSSELLDTILNYRQNGCTDSVPLLGMPMAGSYHLRQFQ</sequence>
<name>A0AA35LWT7_9HYPO</name>
<feature type="region of interest" description="Disordered" evidence="1">
    <location>
        <begin position="1"/>
        <end position="38"/>
    </location>
</feature>
<dbReference type="EMBL" id="CABFNP030000705">
    <property type="protein sequence ID" value="CAI6081618.1"/>
    <property type="molecule type" value="Genomic_DNA"/>
</dbReference>
<accession>A0AA35LWT7</accession>
<proteinExistence type="predicted"/>
<comment type="caution">
    <text evidence="2">The sequence shown here is derived from an EMBL/GenBank/DDBJ whole genome shotgun (WGS) entry which is preliminary data.</text>
</comment>
<keyword evidence="3" id="KW-1185">Reference proteome</keyword>
<gene>
    <name evidence="2" type="ORF">CCHLO57077_00004116</name>
</gene>
<evidence type="ECO:0000313" key="2">
    <source>
        <dbReference type="EMBL" id="CAI6081618.1"/>
    </source>
</evidence>
<protein>
    <submittedName>
        <fullName evidence="2">Uncharacterized protein</fullName>
    </submittedName>
</protein>
<evidence type="ECO:0000256" key="1">
    <source>
        <dbReference type="SAM" id="MobiDB-lite"/>
    </source>
</evidence>
<organism evidence="2 3">
    <name type="scientific">Clonostachys chloroleuca</name>
    <dbReference type="NCBI Taxonomy" id="1926264"/>
    <lineage>
        <taxon>Eukaryota</taxon>
        <taxon>Fungi</taxon>
        <taxon>Dikarya</taxon>
        <taxon>Ascomycota</taxon>
        <taxon>Pezizomycotina</taxon>
        <taxon>Sordariomycetes</taxon>
        <taxon>Hypocreomycetidae</taxon>
        <taxon>Hypocreales</taxon>
        <taxon>Bionectriaceae</taxon>
        <taxon>Clonostachys</taxon>
    </lineage>
</organism>
<feature type="compositionally biased region" description="Polar residues" evidence="1">
    <location>
        <begin position="1"/>
        <end position="10"/>
    </location>
</feature>
<evidence type="ECO:0000313" key="3">
    <source>
        <dbReference type="Proteomes" id="UP001160390"/>
    </source>
</evidence>
<dbReference type="AlphaFoldDB" id="A0AA35LWT7"/>
<dbReference type="Proteomes" id="UP001160390">
    <property type="component" value="Unassembled WGS sequence"/>
</dbReference>